<dbReference type="InterPro" id="IPR000048">
    <property type="entry name" value="IQ_motif_EF-hand-BS"/>
</dbReference>
<dbReference type="PANTHER" id="PTHR22706:SF1">
    <property type="entry name" value="ASSEMBLY FACTOR FOR SPINDLE MICROTUBULES"/>
    <property type="match status" value="1"/>
</dbReference>
<dbReference type="PROSITE" id="PS50096">
    <property type="entry name" value="IQ"/>
    <property type="match status" value="1"/>
</dbReference>
<dbReference type="EMBL" id="KE561144">
    <property type="protein sequence ID" value="EPZ32552.1"/>
    <property type="molecule type" value="Genomic_DNA"/>
</dbReference>
<dbReference type="CDD" id="cd23767">
    <property type="entry name" value="IQCD"/>
    <property type="match status" value="1"/>
</dbReference>
<evidence type="ECO:0000313" key="6">
    <source>
        <dbReference type="Proteomes" id="UP000030755"/>
    </source>
</evidence>
<keyword evidence="6" id="KW-1185">Reference proteome</keyword>
<dbReference type="HOGENOM" id="CLU_300183_0_0_1"/>
<proteinExistence type="predicted"/>
<dbReference type="Proteomes" id="UP000030755">
    <property type="component" value="Unassembled WGS sequence"/>
</dbReference>
<dbReference type="AlphaFoldDB" id="A0A075AV08"/>
<keyword evidence="2" id="KW-0963">Cytoplasm</keyword>
<evidence type="ECO:0008006" key="7">
    <source>
        <dbReference type="Google" id="ProtNLM"/>
    </source>
</evidence>
<evidence type="ECO:0000256" key="4">
    <source>
        <dbReference type="ARBA" id="ARBA00022860"/>
    </source>
</evidence>
<dbReference type="GO" id="GO:0007051">
    <property type="term" value="P:spindle organization"/>
    <property type="evidence" value="ECO:0007669"/>
    <property type="project" value="TreeGrafter"/>
</dbReference>
<accession>A0A075AV08</accession>
<dbReference type="SMART" id="SM00015">
    <property type="entry name" value="IQ"/>
    <property type="match status" value="4"/>
</dbReference>
<dbReference type="SUPFAM" id="SSF48371">
    <property type="entry name" value="ARM repeat"/>
    <property type="match status" value="1"/>
</dbReference>
<gene>
    <name evidence="5" type="ORF">O9G_004126</name>
</gene>
<dbReference type="InterPro" id="IPR051185">
    <property type="entry name" value="ASPM"/>
</dbReference>
<dbReference type="GO" id="GO:0000278">
    <property type="term" value="P:mitotic cell cycle"/>
    <property type="evidence" value="ECO:0007669"/>
    <property type="project" value="TreeGrafter"/>
</dbReference>
<reference evidence="5 6" key="1">
    <citation type="journal article" date="2013" name="Curr. Biol.">
        <title>Shared signatures of parasitism and phylogenomics unite Cryptomycota and microsporidia.</title>
        <authorList>
            <person name="James T.Y."/>
            <person name="Pelin A."/>
            <person name="Bonen L."/>
            <person name="Ahrendt S."/>
            <person name="Sain D."/>
            <person name="Corradi N."/>
            <person name="Stajich J.E."/>
        </authorList>
    </citation>
    <scope>NUCLEOTIDE SEQUENCE [LARGE SCALE GENOMIC DNA]</scope>
    <source>
        <strain evidence="5 6">CSF55</strain>
    </source>
</reference>
<evidence type="ECO:0000256" key="3">
    <source>
        <dbReference type="ARBA" id="ARBA00022737"/>
    </source>
</evidence>
<protein>
    <recommendedName>
        <fullName evidence="7">Calponin-homology (CH) domain-containing protein</fullName>
    </recommendedName>
</protein>
<evidence type="ECO:0000256" key="2">
    <source>
        <dbReference type="ARBA" id="ARBA00022490"/>
    </source>
</evidence>
<dbReference type="GO" id="GO:0005737">
    <property type="term" value="C:cytoplasm"/>
    <property type="evidence" value="ECO:0007669"/>
    <property type="project" value="UniProtKB-SubCell"/>
</dbReference>
<sequence length="998" mass="116755">MPASEPDDSMQVMLVEWINQEIANDYKSSTRLEYLRPIFKTIYEKERGVLENLKREIDQGRLSFKKGLDFSSDIGLRVKIIEFMMNVEGLWLAMACEVIGGKRYDERAIENMQGVNNLLSGVLFHYGQTSLDILFNMLAILYIVDVFKRDRKSKPTLFRKNAYFKSVNEMIIFLGPMYMHGEGDLRRHLLHIGMEFKYSQTFIDEYEMKINNLAVDLKDGIRLVKLISLFLKKPELINKEMDKVKDVKPKDIVMGHKEKTLSLLWRMFYEYKFPVLVNKNELITEVNRIRRNFSKEEIPENKVGLFFQSEELSLLFEWVKIICEKSGITIHNFTNKNKIKYLCLERKRQILGQQPTNNAFVNGGYFAEFSPNCDSIILNTINKLQEEMNEKVVISLISFLFNFLVRQTNAAIVIQNAWRKHSNLKLENKIEKCFNELKSLIKMNLLKCKMKNELKLEKEKIERIISIQILIRKKLMTEKRKSEINKINAIKSLIKMKLIKQKKMNLLSFICTTQSLIKKSIQLEKKKKQIKTINEFKSLIKRFIIVKSQRNTLQSIVSIQCLIKRNLQQRNNHNLKNKIISFQSQIKRVLIKSKISLFVNAINDLQGPIKMRLATQRFTDSKNRIIQIQSLIRKNIHLNEKNIHLENELKKKKVSTIIQSFVRRSIALHKTKSLKNNLINLQSLLKRNIRFLVLNETRNEKRLIHLQSLIKRKLLIHKHKLFFESLTTIQCLIKRNLSVKLGQRKVESILTIQAFVRRINVQILIKNQTLISKQKSLDENEAALKIQRLWKGFQVRKSLSSKHENIKNNIIKLSKDSNEEMKLCNRTQKALDLLSSSPSLSVVLQSCFHLEAATLWSFDCALKLLNANVVLKLYNLIQSCNRSPPHQEIMSHCFKVMLNISNHPILLSQLCSQIASLSPLIDICQNNKDNLNLLENALLLLFSIYKFYPKESQILSLKLTRIKSFIEKAMKNAKKSEFARFIALFLGKLPFFHLKEIG</sequence>
<evidence type="ECO:0000256" key="1">
    <source>
        <dbReference type="ARBA" id="ARBA00004496"/>
    </source>
</evidence>
<dbReference type="GO" id="GO:0051295">
    <property type="term" value="P:establishment of meiotic spindle localization"/>
    <property type="evidence" value="ECO:0007669"/>
    <property type="project" value="TreeGrafter"/>
</dbReference>
<dbReference type="PANTHER" id="PTHR22706">
    <property type="entry name" value="ASSEMBLY FACTOR FOR SPINDLE MICROTUBULES"/>
    <property type="match status" value="1"/>
</dbReference>
<name>A0A075AV08_ROZAC</name>
<organism evidence="5 6">
    <name type="scientific">Rozella allomycis (strain CSF55)</name>
    <dbReference type="NCBI Taxonomy" id="988480"/>
    <lineage>
        <taxon>Eukaryota</taxon>
        <taxon>Fungi</taxon>
        <taxon>Fungi incertae sedis</taxon>
        <taxon>Cryptomycota</taxon>
        <taxon>Cryptomycota incertae sedis</taxon>
        <taxon>Rozella</taxon>
    </lineage>
</organism>
<comment type="subcellular location">
    <subcellularLocation>
        <location evidence="1">Cytoplasm</location>
    </subcellularLocation>
</comment>
<dbReference type="GO" id="GO:0005516">
    <property type="term" value="F:calmodulin binding"/>
    <property type="evidence" value="ECO:0007669"/>
    <property type="project" value="UniProtKB-KW"/>
</dbReference>
<dbReference type="OrthoDB" id="76388at2759"/>
<dbReference type="GO" id="GO:0000922">
    <property type="term" value="C:spindle pole"/>
    <property type="evidence" value="ECO:0007669"/>
    <property type="project" value="TreeGrafter"/>
</dbReference>
<keyword evidence="3" id="KW-0677">Repeat</keyword>
<dbReference type="Pfam" id="PF00612">
    <property type="entry name" value="IQ"/>
    <property type="match status" value="1"/>
</dbReference>
<dbReference type="InterPro" id="IPR036872">
    <property type="entry name" value="CH_dom_sf"/>
</dbReference>
<evidence type="ECO:0000313" key="5">
    <source>
        <dbReference type="EMBL" id="EPZ32552.1"/>
    </source>
</evidence>
<dbReference type="InterPro" id="IPR016024">
    <property type="entry name" value="ARM-type_fold"/>
</dbReference>
<dbReference type="STRING" id="988480.A0A075AV08"/>
<keyword evidence="4" id="KW-0112">Calmodulin-binding</keyword>
<dbReference type="SUPFAM" id="SSF47576">
    <property type="entry name" value="Calponin-homology domain, CH-domain"/>
    <property type="match status" value="1"/>
</dbReference>